<proteinExistence type="predicted"/>
<dbReference type="Proteomes" id="UP000824890">
    <property type="component" value="Unassembled WGS sequence"/>
</dbReference>
<feature type="compositionally biased region" description="Low complexity" evidence="1">
    <location>
        <begin position="263"/>
        <end position="274"/>
    </location>
</feature>
<feature type="region of interest" description="Disordered" evidence="1">
    <location>
        <begin position="255"/>
        <end position="274"/>
    </location>
</feature>
<organism evidence="2 3">
    <name type="scientific">Brassica napus</name>
    <name type="common">Rape</name>
    <dbReference type="NCBI Taxonomy" id="3708"/>
    <lineage>
        <taxon>Eukaryota</taxon>
        <taxon>Viridiplantae</taxon>
        <taxon>Streptophyta</taxon>
        <taxon>Embryophyta</taxon>
        <taxon>Tracheophyta</taxon>
        <taxon>Spermatophyta</taxon>
        <taxon>Magnoliopsida</taxon>
        <taxon>eudicotyledons</taxon>
        <taxon>Gunneridae</taxon>
        <taxon>Pentapetalae</taxon>
        <taxon>rosids</taxon>
        <taxon>malvids</taxon>
        <taxon>Brassicales</taxon>
        <taxon>Brassicaceae</taxon>
        <taxon>Brassiceae</taxon>
        <taxon>Brassica</taxon>
    </lineage>
</organism>
<name>A0ABQ8CE81_BRANA</name>
<evidence type="ECO:0000313" key="3">
    <source>
        <dbReference type="Proteomes" id="UP000824890"/>
    </source>
</evidence>
<evidence type="ECO:0000313" key="2">
    <source>
        <dbReference type="EMBL" id="KAH0915037.1"/>
    </source>
</evidence>
<sequence>MRMLDKDGRALNSFSRVSASLLPSKAFFTFPWFMRDYVILNSDYSSAFPVKKNWSLPPPHATQSQPCCSLPPCESQFCSLFRLNTPGSTLAQFSNDVVRTLGLGRGLRCTITEARVSIVCLRRKFPAKFSNNFLYMATFEPVSSSTSFHSIESRTSKVNRIPLPYLIRPRRKLPVYDSYSLYDDYIGYLSNKVGLKTDEGDDETSSLEKGNESNAMLCGTGSLSDEEYVVVDNVEVSPNSKTERAGAIQMMELSKDGIEESESGGSDSDAWVVV</sequence>
<protein>
    <submittedName>
        <fullName evidence="2">Uncharacterized protein</fullName>
    </submittedName>
</protein>
<keyword evidence="3" id="KW-1185">Reference proteome</keyword>
<dbReference type="EMBL" id="JAGKQM010000008">
    <property type="protein sequence ID" value="KAH0915037.1"/>
    <property type="molecule type" value="Genomic_DNA"/>
</dbReference>
<comment type="caution">
    <text evidence="2">The sequence shown here is derived from an EMBL/GenBank/DDBJ whole genome shotgun (WGS) entry which is preliminary data.</text>
</comment>
<accession>A0ABQ8CE81</accession>
<evidence type="ECO:0000256" key="1">
    <source>
        <dbReference type="SAM" id="MobiDB-lite"/>
    </source>
</evidence>
<reference evidence="2 3" key="1">
    <citation type="submission" date="2021-05" db="EMBL/GenBank/DDBJ databases">
        <title>Genome Assembly of Synthetic Allotetraploid Brassica napus Reveals Homoeologous Exchanges between Subgenomes.</title>
        <authorList>
            <person name="Davis J.T."/>
        </authorList>
    </citation>
    <scope>NUCLEOTIDE SEQUENCE [LARGE SCALE GENOMIC DNA]</scope>
    <source>
        <strain evidence="3">cv. Da-Ae</strain>
        <tissue evidence="2">Seedling</tissue>
    </source>
</reference>
<feature type="region of interest" description="Disordered" evidence="1">
    <location>
        <begin position="197"/>
        <end position="216"/>
    </location>
</feature>
<gene>
    <name evidence="2" type="ORF">HID58_029483</name>
</gene>